<dbReference type="InterPro" id="IPR029071">
    <property type="entry name" value="Ubiquitin-like_domsf"/>
</dbReference>
<dbReference type="OMA" id="NSWCLAD"/>
<reference evidence="1" key="1">
    <citation type="submission" date="2025-08" db="UniProtKB">
        <authorList>
            <consortium name="Ensembl"/>
        </authorList>
    </citation>
    <scope>IDENTIFICATION</scope>
</reference>
<dbReference type="Proteomes" id="UP000261340">
    <property type="component" value="Unplaced"/>
</dbReference>
<dbReference type="InterPro" id="IPR042788">
    <property type="entry name" value="ANKUB1"/>
</dbReference>
<organism evidence="1 2">
    <name type="scientific">Amphilophus citrinellus</name>
    <name type="common">Midas cichlid</name>
    <name type="synonym">Cichlasoma citrinellum</name>
    <dbReference type="NCBI Taxonomy" id="61819"/>
    <lineage>
        <taxon>Eukaryota</taxon>
        <taxon>Metazoa</taxon>
        <taxon>Chordata</taxon>
        <taxon>Craniata</taxon>
        <taxon>Vertebrata</taxon>
        <taxon>Euteleostomi</taxon>
        <taxon>Actinopterygii</taxon>
        <taxon>Neopterygii</taxon>
        <taxon>Teleostei</taxon>
        <taxon>Neoteleostei</taxon>
        <taxon>Acanthomorphata</taxon>
        <taxon>Ovalentaria</taxon>
        <taxon>Cichlomorphae</taxon>
        <taxon>Cichliformes</taxon>
        <taxon>Cichlidae</taxon>
        <taxon>New World cichlids</taxon>
        <taxon>Cichlasomatinae</taxon>
        <taxon>Heroini</taxon>
        <taxon>Amphilophus</taxon>
    </lineage>
</organism>
<accession>A0A3Q0RVR0</accession>
<reference evidence="1" key="2">
    <citation type="submission" date="2025-09" db="UniProtKB">
        <authorList>
            <consortium name="Ensembl"/>
        </authorList>
    </citation>
    <scope>IDENTIFICATION</scope>
</reference>
<dbReference type="PANTHER" id="PTHR46885:SF1">
    <property type="entry name" value="PROTEIN ANKUB1"/>
    <property type="match status" value="1"/>
</dbReference>
<dbReference type="Ensembl" id="ENSACIT00000017118.1">
    <property type="protein sequence ID" value="ENSACIP00000016669.1"/>
    <property type="gene ID" value="ENSACIG00000012991.1"/>
</dbReference>
<sequence>MKVFYCCDGLCEPFDIPPNQTVGDLKQMGKVITFPWKQYLKLSYGAGALQDGWALWDFGITSGGAIQCLVKVSLVAAPFFIHNILCLDTWDGWVEFPQDEQRPQSSSPQIDHLEPPIRRQVSNKIRNLTFLLQKNHNVSAQTKHFIPSISS</sequence>
<name>A0A3Q0RVR0_AMPCI</name>
<keyword evidence="2" id="KW-1185">Reference proteome</keyword>
<evidence type="ECO:0000313" key="2">
    <source>
        <dbReference type="Proteomes" id="UP000261340"/>
    </source>
</evidence>
<dbReference type="PANTHER" id="PTHR46885">
    <property type="entry name" value="PROTEIN ANKUB1"/>
    <property type="match status" value="1"/>
</dbReference>
<evidence type="ECO:0000313" key="1">
    <source>
        <dbReference type="Ensembl" id="ENSACIP00000016669.1"/>
    </source>
</evidence>
<proteinExistence type="predicted"/>
<evidence type="ECO:0008006" key="3">
    <source>
        <dbReference type="Google" id="ProtNLM"/>
    </source>
</evidence>
<dbReference type="AlphaFoldDB" id="A0A3Q0RVR0"/>
<protein>
    <recommendedName>
        <fullName evidence="3">Ubiquitin-like domain-containing protein</fullName>
    </recommendedName>
</protein>
<dbReference type="SUPFAM" id="SSF54236">
    <property type="entry name" value="Ubiquitin-like"/>
    <property type="match status" value="1"/>
</dbReference>